<dbReference type="SUPFAM" id="SSF53448">
    <property type="entry name" value="Nucleotide-diphospho-sugar transferases"/>
    <property type="match status" value="1"/>
</dbReference>
<name>A0A133UB55_9EURY</name>
<dbReference type="InterPro" id="IPR050256">
    <property type="entry name" value="Glycosyltransferase_2"/>
</dbReference>
<dbReference type="InterPro" id="IPR001173">
    <property type="entry name" value="Glyco_trans_2-like"/>
</dbReference>
<comment type="caution">
    <text evidence="2">The sequence shown here is derived from an EMBL/GenBank/DDBJ whole genome shotgun (WGS) entry which is preliminary data.</text>
</comment>
<dbReference type="Pfam" id="PF00535">
    <property type="entry name" value="Glycos_transf_2"/>
    <property type="match status" value="1"/>
</dbReference>
<dbReference type="Gene3D" id="3.90.550.10">
    <property type="entry name" value="Spore Coat Polysaccharide Biosynthesis Protein SpsA, Chain A"/>
    <property type="match status" value="1"/>
</dbReference>
<protein>
    <recommendedName>
        <fullName evidence="1">Glycosyltransferase 2-like domain-containing protein</fullName>
    </recommendedName>
</protein>
<dbReference type="Proteomes" id="UP000070163">
    <property type="component" value="Unassembled WGS sequence"/>
</dbReference>
<organism evidence="2 3">
    <name type="scientific">candidate division MSBL1 archaeon SCGC-AAA259A05</name>
    <dbReference type="NCBI Taxonomy" id="1698259"/>
    <lineage>
        <taxon>Archaea</taxon>
        <taxon>Methanobacteriati</taxon>
        <taxon>Methanobacteriota</taxon>
        <taxon>candidate division MSBL1</taxon>
    </lineage>
</organism>
<dbReference type="InterPro" id="IPR029044">
    <property type="entry name" value="Nucleotide-diphossugar_trans"/>
</dbReference>
<feature type="domain" description="Glycosyltransferase 2-like" evidence="1">
    <location>
        <begin position="6"/>
        <end position="115"/>
    </location>
</feature>
<dbReference type="PANTHER" id="PTHR48090:SF7">
    <property type="entry name" value="RFBJ PROTEIN"/>
    <property type="match status" value="1"/>
</dbReference>
<proteinExistence type="predicted"/>
<keyword evidence="3" id="KW-1185">Reference proteome</keyword>
<sequence>MKVAAVIPAYNEEERIGGVIEGAREYVDRVIVVDDGSTDLTAEVSEDAGAEVIGHGENRGYLTALKTGFEAVEEDIVVTLDGDGENDPADIPQLLKPIEEDEADLVLGRREKIPRISERFLTFLAGLHDSGTGFKAIRSELAKALELPGVCPCGTFALEANGLGVRIEEVPVRTRETGKERKVSWKHFIQFWFVLKALLIP</sequence>
<dbReference type="PATRIC" id="fig|1698259.3.peg.1533"/>
<dbReference type="PANTHER" id="PTHR48090">
    <property type="entry name" value="UNDECAPRENYL-PHOSPHATE 4-DEOXY-4-FORMAMIDO-L-ARABINOSE TRANSFERASE-RELATED"/>
    <property type="match status" value="1"/>
</dbReference>
<evidence type="ECO:0000259" key="1">
    <source>
        <dbReference type="Pfam" id="PF00535"/>
    </source>
</evidence>
<reference evidence="2 3" key="1">
    <citation type="journal article" date="2016" name="Sci. Rep.">
        <title>Metabolic traits of an uncultured archaeal lineage -MSBL1- from brine pools of the Red Sea.</title>
        <authorList>
            <person name="Mwirichia R."/>
            <person name="Alam I."/>
            <person name="Rashid M."/>
            <person name="Vinu M."/>
            <person name="Ba-Alawi W."/>
            <person name="Anthony Kamau A."/>
            <person name="Kamanda Ngugi D."/>
            <person name="Goker M."/>
            <person name="Klenk H.P."/>
            <person name="Bajic V."/>
            <person name="Stingl U."/>
        </authorList>
    </citation>
    <scope>NUCLEOTIDE SEQUENCE [LARGE SCALE GENOMIC DNA]</scope>
    <source>
        <strain evidence="2">SCGC-AAA259A05</strain>
    </source>
</reference>
<dbReference type="EMBL" id="LHXJ01000009">
    <property type="protein sequence ID" value="KXA91431.1"/>
    <property type="molecule type" value="Genomic_DNA"/>
</dbReference>
<accession>A0A133UB55</accession>
<dbReference type="CDD" id="cd04179">
    <property type="entry name" value="DPM_DPG-synthase_like"/>
    <property type="match status" value="1"/>
</dbReference>
<gene>
    <name evidence="2" type="ORF">AKJ57_01340</name>
</gene>
<evidence type="ECO:0000313" key="2">
    <source>
        <dbReference type="EMBL" id="KXA91431.1"/>
    </source>
</evidence>
<evidence type="ECO:0000313" key="3">
    <source>
        <dbReference type="Proteomes" id="UP000070163"/>
    </source>
</evidence>
<dbReference type="AlphaFoldDB" id="A0A133UB55"/>